<proteinExistence type="predicted"/>
<reference evidence="2" key="1">
    <citation type="submission" date="2016-10" db="EMBL/GenBank/DDBJ databases">
        <authorList>
            <person name="Varghese N."/>
            <person name="Submissions S."/>
        </authorList>
    </citation>
    <scope>NUCLEOTIDE SEQUENCE [LARGE SCALE GENOMIC DNA]</scope>
    <source>
        <strain evidence="2">DSM 16995</strain>
    </source>
</reference>
<dbReference type="STRING" id="246191.SAMN05660337_2037"/>
<dbReference type="RefSeq" id="WP_092160764.1">
    <property type="nucleotide sequence ID" value="NZ_FNGA01000003.1"/>
</dbReference>
<dbReference type="Proteomes" id="UP000199053">
    <property type="component" value="Unassembled WGS sequence"/>
</dbReference>
<dbReference type="EMBL" id="FNGA01000003">
    <property type="protein sequence ID" value="SDL08807.1"/>
    <property type="molecule type" value="Genomic_DNA"/>
</dbReference>
<keyword evidence="2" id="KW-1185">Reference proteome</keyword>
<gene>
    <name evidence="1" type="ORF">SAMN05660337_2037</name>
</gene>
<dbReference type="AlphaFoldDB" id="A0A1G9H7D4"/>
<dbReference type="InterPro" id="IPR059223">
    <property type="entry name" value="DVU0772-like"/>
</dbReference>
<evidence type="ECO:0000313" key="1">
    <source>
        <dbReference type="EMBL" id="SDL08807.1"/>
    </source>
</evidence>
<name>A0A1G9H7D4_9BACT</name>
<accession>A0A1G9H7D4</accession>
<evidence type="ECO:0000313" key="2">
    <source>
        <dbReference type="Proteomes" id="UP000199053"/>
    </source>
</evidence>
<protein>
    <submittedName>
        <fullName evidence="1">Uncharacterized protein</fullName>
    </submittedName>
</protein>
<organism evidence="1 2">
    <name type="scientific">Maridesulfovibrio ferrireducens</name>
    <dbReference type="NCBI Taxonomy" id="246191"/>
    <lineage>
        <taxon>Bacteria</taxon>
        <taxon>Pseudomonadati</taxon>
        <taxon>Thermodesulfobacteriota</taxon>
        <taxon>Desulfovibrionia</taxon>
        <taxon>Desulfovibrionales</taxon>
        <taxon>Desulfovibrionaceae</taxon>
        <taxon>Maridesulfovibrio</taxon>
    </lineage>
</organism>
<dbReference type="NCBIfam" id="NF045682">
    <property type="entry name" value="DVU0772_fam"/>
    <property type="match status" value="1"/>
</dbReference>
<dbReference type="OrthoDB" id="5471332at2"/>
<sequence length="114" mass="13724">MGSLREYRNWDIDWDMTPEDAVMLYLEWGNHPWDSKFPPVTSKNDYTNYFTVYMWDEKPRVLFVRRNSEEARELLSIDLPKGIAERFRKSVGGLKGNYPVNEEVREWIENQMDN</sequence>